<evidence type="ECO:0000313" key="3">
    <source>
        <dbReference type="EMBL" id="KKK54425.1"/>
    </source>
</evidence>
<dbReference type="AlphaFoldDB" id="A0A0F8X0U6"/>
<accession>A0A0F8X0U6</accession>
<sequence>MNGHVYLSDNAGNIVPPGVSSGDPVAGSGIKITDSTTGANHTETVEEGKTYKIMTDATSGGAFLFGILTTATAANVIWFMPESSVLVIKIPSGVTSLHYQALANGASAYLVKLKDGS</sequence>
<keyword evidence="2" id="KW-1133">Transmembrane helix</keyword>
<feature type="compositionally biased region" description="Polar residues" evidence="1">
    <location>
        <begin position="33"/>
        <end position="42"/>
    </location>
</feature>
<comment type="caution">
    <text evidence="3">The sequence shown here is derived from an EMBL/GenBank/DDBJ whole genome shotgun (WGS) entry which is preliminary data.</text>
</comment>
<evidence type="ECO:0000256" key="1">
    <source>
        <dbReference type="SAM" id="MobiDB-lite"/>
    </source>
</evidence>
<feature type="transmembrane region" description="Helical" evidence="2">
    <location>
        <begin position="61"/>
        <end position="80"/>
    </location>
</feature>
<keyword evidence="2" id="KW-0472">Membrane</keyword>
<evidence type="ECO:0000256" key="2">
    <source>
        <dbReference type="SAM" id="Phobius"/>
    </source>
</evidence>
<gene>
    <name evidence="3" type="ORF">LCGC14_3084900</name>
</gene>
<organism evidence="3">
    <name type="scientific">marine sediment metagenome</name>
    <dbReference type="NCBI Taxonomy" id="412755"/>
    <lineage>
        <taxon>unclassified sequences</taxon>
        <taxon>metagenomes</taxon>
        <taxon>ecological metagenomes</taxon>
    </lineage>
</organism>
<protein>
    <submittedName>
        <fullName evidence="3">Uncharacterized protein</fullName>
    </submittedName>
</protein>
<keyword evidence="2" id="KW-0812">Transmembrane</keyword>
<dbReference type="EMBL" id="LAZR01066001">
    <property type="protein sequence ID" value="KKK54425.1"/>
    <property type="molecule type" value="Genomic_DNA"/>
</dbReference>
<reference evidence="3" key="1">
    <citation type="journal article" date="2015" name="Nature">
        <title>Complex archaea that bridge the gap between prokaryotes and eukaryotes.</title>
        <authorList>
            <person name="Spang A."/>
            <person name="Saw J.H."/>
            <person name="Jorgensen S.L."/>
            <person name="Zaremba-Niedzwiedzka K."/>
            <person name="Martijn J."/>
            <person name="Lind A.E."/>
            <person name="van Eijk R."/>
            <person name="Schleper C."/>
            <person name="Guy L."/>
            <person name="Ettema T.J."/>
        </authorList>
    </citation>
    <scope>NUCLEOTIDE SEQUENCE</scope>
</reference>
<proteinExistence type="predicted"/>
<name>A0A0F8X0U6_9ZZZZ</name>
<feature type="region of interest" description="Disordered" evidence="1">
    <location>
        <begin position="18"/>
        <end position="43"/>
    </location>
</feature>